<evidence type="ECO:0000256" key="1">
    <source>
        <dbReference type="SAM" id="Phobius"/>
    </source>
</evidence>
<feature type="transmembrane region" description="Helical" evidence="1">
    <location>
        <begin position="31"/>
        <end position="57"/>
    </location>
</feature>
<keyword evidence="4" id="KW-1185">Reference proteome</keyword>
<keyword evidence="1" id="KW-1133">Transmembrane helix</keyword>
<organism evidence="3 4">
    <name type="scientific">Protaetiibacter mangrovi</name>
    <dbReference type="NCBI Taxonomy" id="2970926"/>
    <lineage>
        <taxon>Bacteria</taxon>
        <taxon>Bacillati</taxon>
        <taxon>Actinomycetota</taxon>
        <taxon>Actinomycetes</taxon>
        <taxon>Micrococcales</taxon>
        <taxon>Microbacteriaceae</taxon>
        <taxon>Protaetiibacter</taxon>
    </lineage>
</organism>
<keyword evidence="1" id="KW-0812">Transmembrane</keyword>
<proteinExistence type="predicted"/>
<evidence type="ECO:0000313" key="4">
    <source>
        <dbReference type="Proteomes" id="UP001205337"/>
    </source>
</evidence>
<dbReference type="EMBL" id="JANTHX010000005">
    <property type="protein sequence ID" value="MCS0499396.1"/>
    <property type="molecule type" value="Genomic_DNA"/>
</dbReference>
<name>A0ABT1ZFA2_9MICO</name>
<reference evidence="3 4" key="1">
    <citation type="submission" date="2022-08" db="EMBL/GenBank/DDBJ databases">
        <authorList>
            <person name="Li F."/>
        </authorList>
    </citation>
    <scope>NUCLEOTIDE SEQUENCE [LARGE SCALE GENOMIC DNA]</scope>
    <source>
        <strain evidence="3 4">10F1B-8-1</strain>
    </source>
</reference>
<dbReference type="Proteomes" id="UP001205337">
    <property type="component" value="Unassembled WGS sequence"/>
</dbReference>
<sequence length="75" mass="7685">MLSWWWALWISSSIAGGLVARLSASATTLDALIAASAALVLVDALNLAAAVLAIGVVRTIDRLQRDAAQTSGAHA</sequence>
<protein>
    <submittedName>
        <fullName evidence="3">DUF4328 domain-containing protein</fullName>
    </submittedName>
</protein>
<evidence type="ECO:0000313" key="3">
    <source>
        <dbReference type="EMBL" id="MCS0499396.1"/>
    </source>
</evidence>
<feature type="domain" description="DUF4328" evidence="2">
    <location>
        <begin position="2"/>
        <end position="61"/>
    </location>
</feature>
<comment type="caution">
    <text evidence="3">The sequence shown here is derived from an EMBL/GenBank/DDBJ whole genome shotgun (WGS) entry which is preliminary data.</text>
</comment>
<accession>A0ABT1ZFA2</accession>
<gene>
    <name evidence="3" type="ORF">NUH29_07520</name>
</gene>
<dbReference type="Pfam" id="PF14219">
    <property type="entry name" value="DUF4328"/>
    <property type="match status" value="1"/>
</dbReference>
<dbReference type="InterPro" id="IPR025565">
    <property type="entry name" value="DUF4328"/>
</dbReference>
<keyword evidence="1" id="KW-0472">Membrane</keyword>
<evidence type="ECO:0000259" key="2">
    <source>
        <dbReference type="Pfam" id="PF14219"/>
    </source>
</evidence>